<protein>
    <submittedName>
        <fullName evidence="2">Uncharacterized membrane protein YdzA</fullName>
    </submittedName>
</protein>
<organism evidence="2">
    <name type="scientific">uncultured Gemmatimonadota bacterium</name>
    <dbReference type="NCBI Taxonomy" id="203437"/>
    <lineage>
        <taxon>Bacteria</taxon>
        <taxon>Pseudomonadati</taxon>
        <taxon>Gemmatimonadota</taxon>
        <taxon>environmental samples</taxon>
    </lineage>
</organism>
<sequence length="101" mass="9861">VQVSARAGPRPRHPGRRVLPPPPGHRHASQVHGGASPGRARGGLGARAALRALRPGRAARGGAAPLAADAGGGRPAGRGGAVRALHSGRAPAARGAALGRL</sequence>
<gene>
    <name evidence="2" type="ORF">AVDCRST_MAG68-1867</name>
</gene>
<feature type="compositionally biased region" description="Gly residues" evidence="1">
    <location>
        <begin position="70"/>
        <end position="80"/>
    </location>
</feature>
<accession>A0A6J4L059</accession>
<dbReference type="AlphaFoldDB" id="A0A6J4L059"/>
<reference evidence="2" key="1">
    <citation type="submission" date="2020-02" db="EMBL/GenBank/DDBJ databases">
        <authorList>
            <person name="Meier V. D."/>
        </authorList>
    </citation>
    <scope>NUCLEOTIDE SEQUENCE</scope>
    <source>
        <strain evidence="2">AVDCRST_MAG68</strain>
    </source>
</reference>
<proteinExistence type="predicted"/>
<name>A0A6J4L059_9BACT</name>
<feature type="non-terminal residue" evidence="2">
    <location>
        <position position="101"/>
    </location>
</feature>
<feature type="compositionally biased region" description="Low complexity" evidence="1">
    <location>
        <begin position="46"/>
        <end position="69"/>
    </location>
</feature>
<feature type="region of interest" description="Disordered" evidence="1">
    <location>
        <begin position="1"/>
        <end position="101"/>
    </location>
</feature>
<feature type="non-terminal residue" evidence="2">
    <location>
        <position position="1"/>
    </location>
</feature>
<evidence type="ECO:0000313" key="2">
    <source>
        <dbReference type="EMBL" id="CAA9319436.1"/>
    </source>
</evidence>
<dbReference type="EMBL" id="CADCTW010000090">
    <property type="protein sequence ID" value="CAA9319436.1"/>
    <property type="molecule type" value="Genomic_DNA"/>
</dbReference>
<evidence type="ECO:0000256" key="1">
    <source>
        <dbReference type="SAM" id="MobiDB-lite"/>
    </source>
</evidence>
<feature type="compositionally biased region" description="Low complexity" evidence="1">
    <location>
        <begin position="81"/>
        <end position="101"/>
    </location>
</feature>